<feature type="chain" id="PRO_5016917022" evidence="1">
    <location>
        <begin position="25"/>
        <end position="229"/>
    </location>
</feature>
<dbReference type="AlphaFoldDB" id="A0A367F3G3"/>
<gene>
    <name evidence="2" type="ORF">DQ384_33890</name>
</gene>
<comment type="caution">
    <text evidence="2">The sequence shown here is derived from an EMBL/GenBank/DDBJ whole genome shotgun (WGS) entry which is preliminary data.</text>
</comment>
<protein>
    <submittedName>
        <fullName evidence="2">Uncharacterized protein</fullName>
    </submittedName>
</protein>
<dbReference type="OrthoDB" id="3522390at2"/>
<sequence length="229" mass="23438">MRGSKAVVVLAAAATLMLPVRAEAGTTAETGAAGTAATAAGATTGASAGASAAPTPASVATKLFRAWLRDDRAAAAAVASPAAVKTLFAYVYRAPDKSAACVKNACRFVHTSVRVPGGLNGILMVVSGSKVAKVYESRHITSAAKAARYFFAAWKAGDRNRGLEVGSSAAVKTLFKAKFGGVGYMYQGCQAETGGQSCAYSYEGGAMFLHMRGSKARGYEVRSISYIAD</sequence>
<dbReference type="Proteomes" id="UP000253094">
    <property type="component" value="Unassembled WGS sequence"/>
</dbReference>
<keyword evidence="3" id="KW-1185">Reference proteome</keyword>
<evidence type="ECO:0000313" key="2">
    <source>
        <dbReference type="EMBL" id="RCG24040.1"/>
    </source>
</evidence>
<keyword evidence="1" id="KW-0732">Signal</keyword>
<name>A0A367F3G3_9ACTN</name>
<accession>A0A367F3G3</accession>
<evidence type="ECO:0000256" key="1">
    <source>
        <dbReference type="SAM" id="SignalP"/>
    </source>
</evidence>
<organism evidence="2 3">
    <name type="scientific">Sphaerisporangium album</name>
    <dbReference type="NCBI Taxonomy" id="509200"/>
    <lineage>
        <taxon>Bacteria</taxon>
        <taxon>Bacillati</taxon>
        <taxon>Actinomycetota</taxon>
        <taxon>Actinomycetes</taxon>
        <taxon>Streptosporangiales</taxon>
        <taxon>Streptosporangiaceae</taxon>
        <taxon>Sphaerisporangium</taxon>
    </lineage>
</organism>
<proteinExistence type="predicted"/>
<evidence type="ECO:0000313" key="3">
    <source>
        <dbReference type="Proteomes" id="UP000253094"/>
    </source>
</evidence>
<reference evidence="2 3" key="1">
    <citation type="submission" date="2018-06" db="EMBL/GenBank/DDBJ databases">
        <title>Sphaerisporangium craniellae sp. nov., isolated from a marine sponge in the South China Sea.</title>
        <authorList>
            <person name="Li L."/>
        </authorList>
    </citation>
    <scope>NUCLEOTIDE SEQUENCE [LARGE SCALE GENOMIC DNA]</scope>
    <source>
        <strain evidence="2 3">CCTCC AA 208026</strain>
    </source>
</reference>
<dbReference type="RefSeq" id="WP_114032947.1">
    <property type="nucleotide sequence ID" value="NZ_QOIL01000025.1"/>
</dbReference>
<dbReference type="EMBL" id="QOIL01000025">
    <property type="protein sequence ID" value="RCG24040.1"/>
    <property type="molecule type" value="Genomic_DNA"/>
</dbReference>
<feature type="signal peptide" evidence="1">
    <location>
        <begin position="1"/>
        <end position="24"/>
    </location>
</feature>